<feature type="domain" description="TRAM" evidence="8">
    <location>
        <begin position="465"/>
        <end position="542"/>
    </location>
</feature>
<evidence type="ECO:0000256" key="5">
    <source>
        <dbReference type="ARBA" id="ARBA00022723"/>
    </source>
</evidence>
<protein>
    <submittedName>
        <fullName evidence="11">CDK5 regulatory subunit associated protein 1</fullName>
    </submittedName>
</protein>
<dbReference type="PANTHER" id="PTHR43020">
    <property type="entry name" value="CDK5 REGULATORY SUBUNIT-ASSOCIATED PROTEIN 1"/>
    <property type="match status" value="1"/>
</dbReference>
<dbReference type="Gene3D" id="3.80.30.20">
    <property type="entry name" value="tm_1862 like domain"/>
    <property type="match status" value="1"/>
</dbReference>
<dbReference type="PROSITE" id="PS51918">
    <property type="entry name" value="RADICAL_SAM"/>
    <property type="match status" value="1"/>
</dbReference>
<dbReference type="Proteomes" id="UP000286415">
    <property type="component" value="Unassembled WGS sequence"/>
</dbReference>
<dbReference type="InterPro" id="IPR002792">
    <property type="entry name" value="TRAM_dom"/>
</dbReference>
<organism evidence="11 12">
    <name type="scientific">Clonorchis sinensis</name>
    <name type="common">Chinese liver fluke</name>
    <dbReference type="NCBI Taxonomy" id="79923"/>
    <lineage>
        <taxon>Eukaryota</taxon>
        <taxon>Metazoa</taxon>
        <taxon>Spiralia</taxon>
        <taxon>Lophotrochozoa</taxon>
        <taxon>Platyhelminthes</taxon>
        <taxon>Trematoda</taxon>
        <taxon>Digenea</taxon>
        <taxon>Opisthorchiida</taxon>
        <taxon>Opisthorchiata</taxon>
        <taxon>Opisthorchiidae</taxon>
        <taxon>Clonorchis</taxon>
    </lineage>
</organism>
<comment type="cofactor">
    <cofactor evidence="1">
        <name>[4Fe-4S] cluster</name>
        <dbReference type="ChEBI" id="CHEBI:49883"/>
    </cofactor>
</comment>
<dbReference type="NCBIfam" id="TIGR00089">
    <property type="entry name" value="MiaB/RimO family radical SAM methylthiotransferase"/>
    <property type="match status" value="1"/>
</dbReference>
<name>A0A8T1M3R5_CLOSI</name>
<keyword evidence="7" id="KW-0411">Iron-sulfur</keyword>
<dbReference type="InterPro" id="IPR005839">
    <property type="entry name" value="Methylthiotransferase"/>
</dbReference>
<dbReference type="FunFam" id="3.80.30.20:FF:000003">
    <property type="entry name" value="CDK5 regulatory subunit-associated protein 1"/>
    <property type="match status" value="1"/>
</dbReference>
<dbReference type="Pfam" id="PF04055">
    <property type="entry name" value="Radical_SAM"/>
    <property type="match status" value="1"/>
</dbReference>
<gene>
    <name evidence="11" type="ORF">CSKR_110383</name>
</gene>
<evidence type="ECO:0000259" key="8">
    <source>
        <dbReference type="PROSITE" id="PS50926"/>
    </source>
</evidence>
<dbReference type="GO" id="GO:0005739">
    <property type="term" value="C:mitochondrion"/>
    <property type="evidence" value="ECO:0007669"/>
    <property type="project" value="TreeGrafter"/>
</dbReference>
<dbReference type="PROSITE" id="PS50926">
    <property type="entry name" value="TRAM"/>
    <property type="match status" value="1"/>
</dbReference>
<keyword evidence="5" id="KW-0479">Metal-binding</keyword>
<keyword evidence="6" id="KW-0408">Iron</keyword>
<comment type="caution">
    <text evidence="11">The sequence shown here is derived from an EMBL/GenBank/DDBJ whole genome shotgun (WGS) entry which is preliminary data.</text>
</comment>
<keyword evidence="4" id="KW-0949">S-adenosyl-L-methionine</keyword>
<dbReference type="GO" id="GO:0005829">
    <property type="term" value="C:cytosol"/>
    <property type="evidence" value="ECO:0007669"/>
    <property type="project" value="TreeGrafter"/>
</dbReference>
<dbReference type="PROSITE" id="PS01278">
    <property type="entry name" value="MTTASE_RADICAL"/>
    <property type="match status" value="1"/>
</dbReference>
<dbReference type="AlphaFoldDB" id="A0A8T1M3R5"/>
<reference evidence="11 12" key="2">
    <citation type="journal article" date="2021" name="Genomics">
        <title>High-quality reference genome for Clonorchis sinensis.</title>
        <authorList>
            <person name="Young N.D."/>
            <person name="Stroehlein A.J."/>
            <person name="Kinkar L."/>
            <person name="Wang T."/>
            <person name="Sohn W.M."/>
            <person name="Chang B.C.H."/>
            <person name="Kaur P."/>
            <person name="Weisz D."/>
            <person name="Dudchenko O."/>
            <person name="Aiden E.L."/>
            <person name="Korhonen P.K."/>
            <person name="Gasser R.B."/>
        </authorList>
    </citation>
    <scope>NUCLEOTIDE SEQUENCE [LARGE SCALE GENOMIC DNA]</scope>
    <source>
        <strain evidence="11">Cs-k2</strain>
    </source>
</reference>
<evidence type="ECO:0000256" key="6">
    <source>
        <dbReference type="ARBA" id="ARBA00023004"/>
    </source>
</evidence>
<evidence type="ECO:0000313" key="12">
    <source>
        <dbReference type="Proteomes" id="UP000286415"/>
    </source>
</evidence>
<dbReference type="FunFam" id="3.40.50.12160:FF:000003">
    <property type="entry name" value="CDK5 regulatory subunit-associated protein 1"/>
    <property type="match status" value="1"/>
</dbReference>
<proteinExistence type="inferred from homology"/>
<dbReference type="SFLD" id="SFLDG01061">
    <property type="entry name" value="methylthiotransferase"/>
    <property type="match status" value="1"/>
</dbReference>
<dbReference type="Gene3D" id="3.40.50.12160">
    <property type="entry name" value="Methylthiotransferase, N-terminal domain"/>
    <property type="match status" value="1"/>
</dbReference>
<dbReference type="SFLD" id="SFLDG01082">
    <property type="entry name" value="B12-binding_domain_containing"/>
    <property type="match status" value="1"/>
</dbReference>
<dbReference type="InterPro" id="IPR006638">
    <property type="entry name" value="Elp3/MiaA/NifB-like_rSAM"/>
</dbReference>
<dbReference type="GO" id="GO:0051539">
    <property type="term" value="F:4 iron, 4 sulfur cluster binding"/>
    <property type="evidence" value="ECO:0007669"/>
    <property type="project" value="UniProtKB-KW"/>
</dbReference>
<dbReference type="InterPro" id="IPR020612">
    <property type="entry name" value="Methylthiotransferase_CS"/>
</dbReference>
<dbReference type="Pfam" id="PF01938">
    <property type="entry name" value="TRAM"/>
    <property type="match status" value="1"/>
</dbReference>
<accession>A0A8T1M3R5</accession>
<dbReference type="InterPro" id="IPR038135">
    <property type="entry name" value="Methylthiotransferase_N_sf"/>
</dbReference>
<dbReference type="PROSITE" id="PS51449">
    <property type="entry name" value="MTTASE_N"/>
    <property type="match status" value="1"/>
</dbReference>
<keyword evidence="12" id="KW-1185">Reference proteome</keyword>
<evidence type="ECO:0000256" key="1">
    <source>
        <dbReference type="ARBA" id="ARBA00001966"/>
    </source>
</evidence>
<evidence type="ECO:0000256" key="7">
    <source>
        <dbReference type="ARBA" id="ARBA00023014"/>
    </source>
</evidence>
<dbReference type="Pfam" id="PF00919">
    <property type="entry name" value="UPF0004"/>
    <property type="match status" value="1"/>
</dbReference>
<dbReference type="GO" id="GO:0046872">
    <property type="term" value="F:metal ion binding"/>
    <property type="evidence" value="ECO:0007669"/>
    <property type="project" value="UniProtKB-KW"/>
</dbReference>
<evidence type="ECO:0000259" key="10">
    <source>
        <dbReference type="PROSITE" id="PS51918"/>
    </source>
</evidence>
<evidence type="ECO:0000259" key="9">
    <source>
        <dbReference type="PROSITE" id="PS51449"/>
    </source>
</evidence>
<evidence type="ECO:0000256" key="2">
    <source>
        <dbReference type="ARBA" id="ARBA00009815"/>
    </source>
</evidence>
<dbReference type="SUPFAM" id="SSF102114">
    <property type="entry name" value="Radical SAM enzymes"/>
    <property type="match status" value="1"/>
</dbReference>
<dbReference type="InterPro" id="IPR058240">
    <property type="entry name" value="rSAM_sf"/>
</dbReference>
<dbReference type="SFLD" id="SFLDS00029">
    <property type="entry name" value="Radical_SAM"/>
    <property type="match status" value="2"/>
</dbReference>
<feature type="domain" description="MTTase N-terminal" evidence="9">
    <location>
        <begin position="34"/>
        <end position="173"/>
    </location>
</feature>
<dbReference type="GO" id="GO:0080090">
    <property type="term" value="P:regulation of primary metabolic process"/>
    <property type="evidence" value="ECO:0007669"/>
    <property type="project" value="UniProtKB-ARBA"/>
</dbReference>
<dbReference type="EMBL" id="NIRI02000056">
    <property type="protein sequence ID" value="KAG5443466.1"/>
    <property type="molecule type" value="Genomic_DNA"/>
</dbReference>
<feature type="domain" description="Radical SAM core" evidence="10">
    <location>
        <begin position="207"/>
        <end position="462"/>
    </location>
</feature>
<dbReference type="InterPro" id="IPR007197">
    <property type="entry name" value="rSAM"/>
</dbReference>
<dbReference type="GO" id="GO:0060255">
    <property type="term" value="P:regulation of macromolecule metabolic process"/>
    <property type="evidence" value="ECO:0007669"/>
    <property type="project" value="UniProtKB-ARBA"/>
</dbReference>
<comment type="similarity">
    <text evidence="2">Belongs to the methylthiotransferase family. MiaB subfamily.</text>
</comment>
<dbReference type="InterPro" id="IPR013848">
    <property type="entry name" value="Methylthiotransferase_N"/>
</dbReference>
<dbReference type="SMART" id="SM00729">
    <property type="entry name" value="Elp3"/>
    <property type="match status" value="1"/>
</dbReference>
<evidence type="ECO:0000313" key="11">
    <source>
        <dbReference type="EMBL" id="KAG5443466.1"/>
    </source>
</evidence>
<sequence length="569" mass="63757">MWHPIRTIMSRRCFSGYLLSTLRKFSHSAPCRPLKVYFETYGCQMNRSDTEVAKSVLSMAGLQNVTSFQECDTVLLMTCAIRESAENKIWKRLHHYRLVAKQRGRSIKIGVLGCMAERLKEKLLCNPDFSIDSFTSGAISNSEPRPSPSVGADFVCGPDAYRDLPRLIADAHAGIQGASVALSLEETYADVRPVRRCQSSEDGLEGNQSSPSAFLSVMRGCDNMCTYCIVPFVRGRERSRPLSSIRDEAAQLFEAGVRNITLLGQNVNSYCDLSVPQNRTLTSKTHLTPGFHAIYRPKLGGLRFVDLLDEISRISPELRIRFTSPHPKDFPPEVLQLIAERQNICSHLHLPAQSGSATVLDRMGRGYTPDAYLALVETVRKTIPGVAITSDFIAGFCGETEEDHEASVQLIKDVGYSFTFCFPYSMREKTRAYHRLVDDVPLETKNRRHLELRAAGRQASLEFNRAQIGQIQLVLVEGPSRRSFEDVFGFNDCNVKVIFPRMIAQSPTTGATSNAITLNPGDYVAVQVEEATSQTLRGRALWKTTLKKFHEDSHECTYENTKFNMQLQS</sequence>
<keyword evidence="3" id="KW-0004">4Fe-4S</keyword>
<dbReference type="OrthoDB" id="190098at2759"/>
<evidence type="ECO:0000256" key="4">
    <source>
        <dbReference type="ARBA" id="ARBA00022691"/>
    </source>
</evidence>
<dbReference type="GO" id="GO:0035597">
    <property type="term" value="F:tRNA-2-methylthio-N(6)-dimethylallyladenosine(37) synthase activity"/>
    <property type="evidence" value="ECO:0007669"/>
    <property type="project" value="TreeGrafter"/>
</dbReference>
<dbReference type="SFLD" id="SFLDF00413">
    <property type="entry name" value="CDK5RAP1"/>
    <property type="match status" value="1"/>
</dbReference>
<reference evidence="11 12" key="1">
    <citation type="journal article" date="2018" name="Biotechnol. Adv.">
        <title>Improved genomic resources and new bioinformatic workflow for the carcinogenic parasite Clonorchis sinensis: Biotechnological implications.</title>
        <authorList>
            <person name="Wang D."/>
            <person name="Korhonen P.K."/>
            <person name="Gasser R.B."/>
            <person name="Young N.D."/>
        </authorList>
    </citation>
    <scope>NUCLEOTIDE SEQUENCE [LARGE SCALE GENOMIC DNA]</scope>
    <source>
        <strain evidence="11">Cs-k2</strain>
    </source>
</reference>
<dbReference type="InterPro" id="IPR023404">
    <property type="entry name" value="rSAM_horseshoe"/>
</dbReference>
<evidence type="ECO:0000256" key="3">
    <source>
        <dbReference type="ARBA" id="ARBA00022485"/>
    </source>
</evidence>
<dbReference type="PANTHER" id="PTHR43020:SF2">
    <property type="entry name" value="MITOCHONDRIAL TRNA METHYLTHIOTRANSFERASE CDK5RAP1"/>
    <property type="match status" value="1"/>
</dbReference>